<feature type="transmembrane region" description="Helical" evidence="1">
    <location>
        <begin position="123"/>
        <end position="142"/>
    </location>
</feature>
<dbReference type="Proteomes" id="UP000467700">
    <property type="component" value="Unassembled WGS sequence"/>
</dbReference>
<reference evidence="2 3" key="1">
    <citation type="submission" date="2020-01" db="EMBL/GenBank/DDBJ databases">
        <authorList>
            <person name="Gupta K D."/>
        </authorList>
    </citation>
    <scope>NUCLEOTIDE SEQUENCE [LARGE SCALE GENOMIC DNA]</scope>
</reference>
<feature type="transmembrane region" description="Helical" evidence="1">
    <location>
        <begin position="34"/>
        <end position="56"/>
    </location>
</feature>
<evidence type="ECO:0000256" key="1">
    <source>
        <dbReference type="SAM" id="Phobius"/>
    </source>
</evidence>
<keyword evidence="1" id="KW-0472">Membrane</keyword>
<proteinExistence type="predicted"/>
<keyword evidence="3" id="KW-1185">Reference proteome</keyword>
<evidence type="ECO:0000313" key="3">
    <source>
        <dbReference type="Proteomes" id="UP000467700"/>
    </source>
</evidence>
<keyword evidence="1" id="KW-1133">Transmembrane helix</keyword>
<dbReference type="AlphaFoldDB" id="A0A8S0XJ91"/>
<feature type="transmembrane region" description="Helical" evidence="1">
    <location>
        <begin position="80"/>
        <end position="102"/>
    </location>
</feature>
<dbReference type="EMBL" id="CACVBS010000044">
    <property type="protein sequence ID" value="CAA7264323.1"/>
    <property type="molecule type" value="Genomic_DNA"/>
</dbReference>
<sequence>MILDMEDGRASPATLAPSTTSTIRTARKLFPNKAILLAYPSVTISIAMLSFSIHGYRKDAKEFPRLSKEAIIAMHPEASIVSMVASCLNILYLTTIILSFWIPSRFPPFITPVSRLKFMCINAGYTAVVTAVWAGAVSGNAFRIRGREDWTTCTSSGCSTRGMVKVDEQYVTMTVLSSLETALMASITVIFLHCARKAYLEKAASALQFPTPESELSVSITGKVSRY</sequence>
<evidence type="ECO:0000313" key="2">
    <source>
        <dbReference type="EMBL" id="CAA7264323.1"/>
    </source>
</evidence>
<name>A0A8S0XJ91_CYCAE</name>
<accession>A0A8S0XJ91</accession>
<feature type="transmembrane region" description="Helical" evidence="1">
    <location>
        <begin position="170"/>
        <end position="192"/>
    </location>
</feature>
<protein>
    <submittedName>
        <fullName evidence="2">Uncharacterized protein</fullName>
    </submittedName>
</protein>
<organism evidence="2 3">
    <name type="scientific">Cyclocybe aegerita</name>
    <name type="common">Black poplar mushroom</name>
    <name type="synonym">Agrocybe aegerita</name>
    <dbReference type="NCBI Taxonomy" id="1973307"/>
    <lineage>
        <taxon>Eukaryota</taxon>
        <taxon>Fungi</taxon>
        <taxon>Dikarya</taxon>
        <taxon>Basidiomycota</taxon>
        <taxon>Agaricomycotina</taxon>
        <taxon>Agaricomycetes</taxon>
        <taxon>Agaricomycetidae</taxon>
        <taxon>Agaricales</taxon>
        <taxon>Agaricineae</taxon>
        <taxon>Bolbitiaceae</taxon>
        <taxon>Cyclocybe</taxon>
    </lineage>
</organism>
<gene>
    <name evidence="2" type="ORF">AAE3_LOCUS6614</name>
</gene>
<comment type="caution">
    <text evidence="2">The sequence shown here is derived from an EMBL/GenBank/DDBJ whole genome shotgun (WGS) entry which is preliminary data.</text>
</comment>
<keyword evidence="1" id="KW-0812">Transmembrane</keyword>